<evidence type="ECO:0000256" key="1">
    <source>
        <dbReference type="SAM" id="MobiDB-lite"/>
    </source>
</evidence>
<dbReference type="AlphaFoldDB" id="A0A9E7KP28"/>
<dbReference type="EMBL" id="CP097510">
    <property type="protein sequence ID" value="URE28448.1"/>
    <property type="molecule type" value="Genomic_DNA"/>
</dbReference>
<protein>
    <submittedName>
        <fullName evidence="2">Uncharacterized protein</fullName>
    </submittedName>
</protein>
<sequence>MTPFAMGEVKPQRPTWRKKQGPRHGVQLLLDHPPLAFLHMKPLDLVHGRTQARQSRRCDFVSFFDFHGRQNAIVPVPSGLIPHISACFLVWSTSMAPSNQNFECESRRNNRFCRIPTYDLDFTGPVIDDSMGVGICAVDSSIHIRSTCIHQPLRVLPCLSLQASYENSTNRKKDIIASVTAELQMTGTTGMTAFVAPGVPSDMSKSRRFHMRLMAALILVNSKHISSKLTGFLYNQTPPHPKLNLETERSLSRINCRDCETEE</sequence>
<evidence type="ECO:0000313" key="2">
    <source>
        <dbReference type="EMBL" id="URE28448.1"/>
    </source>
</evidence>
<evidence type="ECO:0000313" key="3">
    <source>
        <dbReference type="Proteomes" id="UP001055439"/>
    </source>
</evidence>
<feature type="region of interest" description="Disordered" evidence="1">
    <location>
        <begin position="1"/>
        <end position="23"/>
    </location>
</feature>
<name>A0A9E7KP28_9LILI</name>
<proteinExistence type="predicted"/>
<keyword evidence="3" id="KW-1185">Reference proteome</keyword>
<organism evidence="2 3">
    <name type="scientific">Musa troglodytarum</name>
    <name type="common">fe'i banana</name>
    <dbReference type="NCBI Taxonomy" id="320322"/>
    <lineage>
        <taxon>Eukaryota</taxon>
        <taxon>Viridiplantae</taxon>
        <taxon>Streptophyta</taxon>
        <taxon>Embryophyta</taxon>
        <taxon>Tracheophyta</taxon>
        <taxon>Spermatophyta</taxon>
        <taxon>Magnoliopsida</taxon>
        <taxon>Liliopsida</taxon>
        <taxon>Zingiberales</taxon>
        <taxon>Musaceae</taxon>
        <taxon>Musa</taxon>
    </lineage>
</organism>
<reference evidence="2" key="1">
    <citation type="submission" date="2022-05" db="EMBL/GenBank/DDBJ databases">
        <title>The Musa troglodytarum L. genome provides insights into the mechanism of non-climacteric behaviour and enrichment of carotenoids.</title>
        <authorList>
            <person name="Wang J."/>
        </authorList>
    </citation>
    <scope>NUCLEOTIDE SEQUENCE</scope>
    <source>
        <tissue evidence="2">Leaf</tissue>
    </source>
</reference>
<accession>A0A9E7KP28</accession>
<dbReference type="Proteomes" id="UP001055439">
    <property type="component" value="Chromosome 8"/>
</dbReference>
<gene>
    <name evidence="2" type="ORF">MUK42_35858</name>
</gene>